<name>A0A3Q7GGG7_SOLLC</name>
<evidence type="ECO:0000313" key="2">
    <source>
        <dbReference type="EnsemblPlants" id="Solyc05g039910.1.1.1"/>
    </source>
</evidence>
<dbReference type="AlphaFoldDB" id="A0A3Q7GGG7"/>
<proteinExistence type="predicted"/>
<dbReference type="EnsemblPlants" id="Solyc05g039910.1.1">
    <property type="protein sequence ID" value="Solyc05g039910.1.1.1"/>
    <property type="gene ID" value="Solyc05g039910.1"/>
</dbReference>
<keyword evidence="3" id="KW-1185">Reference proteome</keyword>
<dbReference type="InParanoid" id="A0A3Q7GGG7"/>
<organism evidence="2">
    <name type="scientific">Solanum lycopersicum</name>
    <name type="common">Tomato</name>
    <name type="synonym">Lycopersicon esculentum</name>
    <dbReference type="NCBI Taxonomy" id="4081"/>
    <lineage>
        <taxon>Eukaryota</taxon>
        <taxon>Viridiplantae</taxon>
        <taxon>Streptophyta</taxon>
        <taxon>Embryophyta</taxon>
        <taxon>Tracheophyta</taxon>
        <taxon>Spermatophyta</taxon>
        <taxon>Magnoliopsida</taxon>
        <taxon>eudicotyledons</taxon>
        <taxon>Gunneridae</taxon>
        <taxon>Pentapetalae</taxon>
        <taxon>asterids</taxon>
        <taxon>lamiids</taxon>
        <taxon>Solanales</taxon>
        <taxon>Solanaceae</taxon>
        <taxon>Solanoideae</taxon>
        <taxon>Solaneae</taxon>
        <taxon>Solanum</taxon>
        <taxon>Solanum subgen. Lycopersicon</taxon>
    </lineage>
</organism>
<evidence type="ECO:0000256" key="1">
    <source>
        <dbReference type="SAM" id="MobiDB-lite"/>
    </source>
</evidence>
<dbReference type="PaxDb" id="4081-Solyc05g039910.1.1"/>
<accession>A0A3Q7GGG7</accession>
<dbReference type="STRING" id="4081.A0A3Q7GGG7"/>
<feature type="compositionally biased region" description="Low complexity" evidence="1">
    <location>
        <begin position="61"/>
        <end position="75"/>
    </location>
</feature>
<dbReference type="Gramene" id="Solyc05g039910.1.1">
    <property type="protein sequence ID" value="Solyc05g039910.1.1.1"/>
    <property type="gene ID" value="Solyc05g039910.1"/>
</dbReference>
<dbReference type="Proteomes" id="UP000004994">
    <property type="component" value="Chromosome 5"/>
</dbReference>
<reference evidence="2" key="2">
    <citation type="submission" date="2019-01" db="UniProtKB">
        <authorList>
            <consortium name="EnsemblPlants"/>
        </authorList>
    </citation>
    <scope>IDENTIFICATION</scope>
    <source>
        <strain evidence="2">cv. Heinz 1706</strain>
    </source>
</reference>
<protein>
    <submittedName>
        <fullName evidence="2">Uncharacterized protein</fullName>
    </submittedName>
</protein>
<feature type="region of interest" description="Disordered" evidence="1">
    <location>
        <begin position="56"/>
        <end position="75"/>
    </location>
</feature>
<evidence type="ECO:0000313" key="3">
    <source>
        <dbReference type="Proteomes" id="UP000004994"/>
    </source>
</evidence>
<reference evidence="2" key="1">
    <citation type="journal article" date="2012" name="Nature">
        <title>The tomato genome sequence provides insights into fleshy fruit evolution.</title>
        <authorList>
            <consortium name="Tomato Genome Consortium"/>
        </authorList>
    </citation>
    <scope>NUCLEOTIDE SEQUENCE [LARGE SCALE GENOMIC DNA]</scope>
    <source>
        <strain evidence="2">cv. Heinz 1706</strain>
    </source>
</reference>
<sequence length="75" mass="8254">MPSSKIYSIGQARVTISSDVTVGIGYTPSNTTKLKWNFKVAISTRKLHELRENQIKKIMGSSSSQNDPSSQTNIP</sequence>